<feature type="domain" description="DNA mismatch repair proteins mutS family" evidence="8">
    <location>
        <begin position="1071"/>
        <end position="1087"/>
    </location>
</feature>
<evidence type="ECO:0000256" key="4">
    <source>
        <dbReference type="ARBA" id="ARBA00022840"/>
    </source>
</evidence>
<keyword evidence="5 6" id="KW-0238">DNA-binding</keyword>
<accession>A0ABR1BU46</accession>
<name>A0ABR1BU46_NECAM</name>
<reference evidence="9 10" key="1">
    <citation type="submission" date="2023-08" db="EMBL/GenBank/DDBJ databases">
        <title>A Necator americanus chromosomal reference genome.</title>
        <authorList>
            <person name="Ilik V."/>
            <person name="Petrzelkova K.J."/>
            <person name="Pardy F."/>
            <person name="Fuh T."/>
            <person name="Niatou-Singa F.S."/>
            <person name="Gouil Q."/>
            <person name="Baker L."/>
            <person name="Ritchie M.E."/>
            <person name="Jex A.R."/>
            <person name="Gazzola D."/>
            <person name="Li H."/>
            <person name="Toshio Fujiwara R."/>
            <person name="Zhan B."/>
            <person name="Aroian R.V."/>
            <person name="Pafco B."/>
            <person name="Schwarz E.M."/>
        </authorList>
    </citation>
    <scope>NUCLEOTIDE SEQUENCE [LARGE SCALE GENOMIC DNA]</scope>
    <source>
        <strain evidence="9 10">Aroian</strain>
        <tissue evidence="9">Whole animal</tissue>
    </source>
</reference>
<evidence type="ECO:0000256" key="6">
    <source>
        <dbReference type="PIRNR" id="PIRNR037677"/>
    </source>
</evidence>
<dbReference type="InterPro" id="IPR007696">
    <property type="entry name" value="DNA_mismatch_repair_MutS_core"/>
</dbReference>
<gene>
    <name evidence="9" type="primary">Necator_chrI.g2493</name>
    <name evidence="9" type="ORF">RB195_006365</name>
</gene>
<dbReference type="EMBL" id="JAVFWL010000001">
    <property type="protein sequence ID" value="KAK6729271.1"/>
    <property type="molecule type" value="Genomic_DNA"/>
</dbReference>
<organism evidence="9 10">
    <name type="scientific">Necator americanus</name>
    <name type="common">Human hookworm</name>
    <dbReference type="NCBI Taxonomy" id="51031"/>
    <lineage>
        <taxon>Eukaryota</taxon>
        <taxon>Metazoa</taxon>
        <taxon>Ecdysozoa</taxon>
        <taxon>Nematoda</taxon>
        <taxon>Chromadorea</taxon>
        <taxon>Rhabditida</taxon>
        <taxon>Rhabditina</taxon>
        <taxon>Rhabditomorpha</taxon>
        <taxon>Strongyloidea</taxon>
        <taxon>Ancylostomatidae</taxon>
        <taxon>Bunostominae</taxon>
        <taxon>Necator</taxon>
    </lineage>
</organism>
<dbReference type="PANTHER" id="PTHR11361:SF148">
    <property type="entry name" value="DNA MISMATCH REPAIR PROTEIN MSH6"/>
    <property type="match status" value="1"/>
</dbReference>
<dbReference type="Gene3D" id="1.10.1420.10">
    <property type="match status" value="2"/>
</dbReference>
<dbReference type="Pfam" id="PF00488">
    <property type="entry name" value="MutS_V"/>
    <property type="match status" value="1"/>
</dbReference>
<dbReference type="SUPFAM" id="SSF48334">
    <property type="entry name" value="DNA repair protein MutS, domain III"/>
    <property type="match status" value="1"/>
</dbReference>
<dbReference type="InterPro" id="IPR016151">
    <property type="entry name" value="DNA_mismatch_repair_MutS_N"/>
</dbReference>
<dbReference type="Pfam" id="PF01624">
    <property type="entry name" value="MutS_I"/>
    <property type="match status" value="1"/>
</dbReference>
<dbReference type="SUPFAM" id="SSF52540">
    <property type="entry name" value="P-loop containing nucleoside triphosphate hydrolases"/>
    <property type="match status" value="1"/>
</dbReference>
<dbReference type="SMART" id="SM00533">
    <property type="entry name" value="MUTSd"/>
    <property type="match status" value="1"/>
</dbReference>
<dbReference type="InterPro" id="IPR007860">
    <property type="entry name" value="DNA_mmatch_repair_MutS_con_dom"/>
</dbReference>
<dbReference type="Pfam" id="PF05188">
    <property type="entry name" value="MutS_II"/>
    <property type="match status" value="1"/>
</dbReference>
<dbReference type="InterPro" id="IPR036187">
    <property type="entry name" value="DNA_mismatch_repair_MutS_sf"/>
</dbReference>
<comment type="caution">
    <text evidence="9">The sequence shown here is derived from an EMBL/GenBank/DDBJ whole genome shotgun (WGS) entry which is preliminary data.</text>
</comment>
<comment type="function">
    <text evidence="6 7">Component of the post-replicative DNA mismatch repair system (MMR).</text>
</comment>
<evidence type="ECO:0000259" key="8">
    <source>
        <dbReference type="PROSITE" id="PS00486"/>
    </source>
</evidence>
<evidence type="ECO:0000256" key="2">
    <source>
        <dbReference type="ARBA" id="ARBA00022741"/>
    </source>
</evidence>
<dbReference type="InterPro" id="IPR007861">
    <property type="entry name" value="DNA_mismatch_repair_MutS_clamp"/>
</dbReference>
<evidence type="ECO:0000256" key="7">
    <source>
        <dbReference type="RuleBase" id="RU003756"/>
    </source>
</evidence>
<dbReference type="Proteomes" id="UP001303046">
    <property type="component" value="Unassembled WGS sequence"/>
</dbReference>
<proteinExistence type="inferred from homology"/>
<protein>
    <recommendedName>
        <fullName evidence="6">DNA mismatch repair protein</fullName>
    </recommendedName>
</protein>
<keyword evidence="2 6" id="KW-0547">Nucleotide-binding</keyword>
<dbReference type="InterPro" id="IPR036678">
    <property type="entry name" value="MutS_con_dom_sf"/>
</dbReference>
<dbReference type="Gene3D" id="3.40.50.300">
    <property type="entry name" value="P-loop containing nucleotide triphosphate hydrolases"/>
    <property type="match status" value="1"/>
</dbReference>
<dbReference type="PROSITE" id="PS00486">
    <property type="entry name" value="DNA_MISMATCH_REPAIR_2"/>
    <property type="match status" value="1"/>
</dbReference>
<comment type="similarity">
    <text evidence="1 6 7">Belongs to the DNA mismatch repair MutS family.</text>
</comment>
<evidence type="ECO:0000256" key="1">
    <source>
        <dbReference type="ARBA" id="ARBA00006271"/>
    </source>
</evidence>
<dbReference type="PANTHER" id="PTHR11361">
    <property type="entry name" value="DNA MISMATCH REPAIR PROTEIN MUTS FAMILY MEMBER"/>
    <property type="match status" value="1"/>
</dbReference>
<dbReference type="SUPFAM" id="SSF53150">
    <property type="entry name" value="DNA repair protein MutS, domain II"/>
    <property type="match status" value="1"/>
</dbReference>
<keyword evidence="6 7" id="KW-0234">DNA repair</keyword>
<keyword evidence="10" id="KW-1185">Reference proteome</keyword>
<evidence type="ECO:0000256" key="3">
    <source>
        <dbReference type="ARBA" id="ARBA00022763"/>
    </source>
</evidence>
<dbReference type="SMART" id="SM00534">
    <property type="entry name" value="MUTSac"/>
    <property type="match status" value="1"/>
</dbReference>
<evidence type="ECO:0000313" key="9">
    <source>
        <dbReference type="EMBL" id="KAK6729271.1"/>
    </source>
</evidence>
<dbReference type="InterPro" id="IPR007695">
    <property type="entry name" value="DNA_mismatch_repair_MutS-lik_N"/>
</dbReference>
<dbReference type="InterPro" id="IPR017261">
    <property type="entry name" value="DNA_mismatch_repair_MutS/MSH"/>
</dbReference>
<keyword evidence="3 6" id="KW-0227">DNA damage</keyword>
<dbReference type="InterPro" id="IPR027417">
    <property type="entry name" value="P-loop_NTPase"/>
</dbReference>
<dbReference type="Gene3D" id="3.40.1170.10">
    <property type="entry name" value="DNA repair protein MutS, domain I"/>
    <property type="match status" value="1"/>
</dbReference>
<dbReference type="CDD" id="cd03286">
    <property type="entry name" value="ABC_MSH6_euk"/>
    <property type="match status" value="1"/>
</dbReference>
<evidence type="ECO:0000256" key="5">
    <source>
        <dbReference type="ARBA" id="ARBA00023125"/>
    </source>
</evidence>
<evidence type="ECO:0000313" key="10">
    <source>
        <dbReference type="Proteomes" id="UP001303046"/>
    </source>
</evidence>
<dbReference type="InterPro" id="IPR045076">
    <property type="entry name" value="MutS"/>
</dbReference>
<keyword evidence="4 6" id="KW-0067">ATP-binding</keyword>
<dbReference type="PIRSF" id="PIRSF037677">
    <property type="entry name" value="DNA_mis_repair_Msh6"/>
    <property type="match status" value="1"/>
</dbReference>
<dbReference type="Pfam" id="PF05192">
    <property type="entry name" value="MutS_III"/>
    <property type="match status" value="1"/>
</dbReference>
<sequence length="1221" mass="136947">MRSRPETPISLDEATLQSIPSFMETQPTILDALLPAEGGRNFTKSFHPIRCLNKVSINVFVRMICENSTCKMSTKKQSSLFSFFTPKSGGTQSASAKSYSVKESVKKEVIVNEDIEEDSRRLKRVNNEDDYSPIARGKVTVKRRRVIVSSDEEDNVDENLLAVRTPPSTLQITTSTPVSLAPNISTPKTARGYRPLKECSTPMSTMQAESFIDSFRVCEEDMDISAASVDTLDRTIYQVDPASRRLKDDQLPMTSDEKFMHETLPFLKPDKIRDAQGHRPNEDDYDPTTLFVPADFLKGQTPVLLFKVGKFYELYHMDAVIAVECLGLTFMRGSFAHAGFPEPAYGKFADQLVSRGYKVARIEQTETPQQLEERNRTANGGKEKVVRREVCRVTTSGTRTYAVLDGCNLYGGETDNGETQSKYLLSIKEMVEGNVSSYGICFVDTSVGKFILGEFRDDDYSSYLRTLIANFTPVQVVFERGHLSACCKAILNGVLNSVQKEGLSPKRQFFDAEDTLKLLANDKYLGADHHTWPETLRNMLVSDSVVAKPRLDSLLALSALGAVLYYLQRCLIDVDMFTMRDFTALEPLEKSFKLDREWTNRQMILDGITIENLNLVPGDSRDTQAASLSLYSTVNKCQTPFGKRLLRQWICAPICDVNILKARQEAVEWLISPAAARFNEKASELLRKMPDLERLLQKIHTLGLKYRAESHPDSRAVMFEAANYNKRKIKDLLTTLAGFQACYDLIMVYDKLRQDQDGCLLLDQFLGLDDEVDLYTHLEHFAKSFNSTVAEKEGVIVPQKGHDEEYDNACRSVNLAMQQLDLYRKEQENKLRCKISYFGSGRNRFQMEIPENVSLPHSYEMKSRRKGFGRYTTEELDDLIEAVFKAEAYKDQQRDDATRRVFSDFDSRRPIWSNVLGRIAQVDVLLSLARYCQTCGLAVCRPQFVSNAEKPFLIIEEGYHPCLAVKLPINEATSACTYIANDSLLGGDHPPTVLLTGPNMGGKSTLMRQVAVLTVLAHMGSLVPAGSMRLSPVDRIFTRIGANDRITCAQSTFFVELKETLIILRNATKHSLVLIDELGRGTSTFDGTAIASAVLSDISRRIQCRSFFSTHYHSLCRAASVNPNVTLAHMACMVENENESNPTEESVTFLYRLTSGVCPKSYGFYAARLAGVRLEVVKDAYNASAMLFDSVTHKKMAIAAVKAVARAGGSLEQLRNMVEAL</sequence>
<dbReference type="SUPFAM" id="SSF55271">
    <property type="entry name" value="DNA repair protein MutS, domain I"/>
    <property type="match status" value="1"/>
</dbReference>
<dbReference type="InterPro" id="IPR000432">
    <property type="entry name" value="DNA_mismatch_repair_MutS_C"/>
</dbReference>
<dbReference type="Pfam" id="PF05190">
    <property type="entry name" value="MutS_IV"/>
    <property type="match status" value="1"/>
</dbReference>
<dbReference type="Gene3D" id="3.30.420.110">
    <property type="entry name" value="MutS, connector domain"/>
    <property type="match status" value="1"/>
</dbReference>